<keyword evidence="5" id="KW-1185">Reference proteome</keyword>
<sequence>MRLISGESGGVTYGTAEEEWLRVRDGDSVILATEIPFIPENIASKHNLTQSYSDNLGRQGDCVGRNGATCEDRYNTYVCKCALGFKGSNCHEVRNVCNVRDVRCVSGAPCQLTGFMSYKCLCAQGLAGKYCKTGM</sequence>
<dbReference type="InterPro" id="IPR000742">
    <property type="entry name" value="EGF"/>
</dbReference>
<evidence type="ECO:0000313" key="5">
    <source>
        <dbReference type="Proteomes" id="UP001163046"/>
    </source>
</evidence>
<dbReference type="SMART" id="SM00181">
    <property type="entry name" value="EGF"/>
    <property type="match status" value="2"/>
</dbReference>
<protein>
    <submittedName>
        <fullName evidence="4">Growth factor-like EGF</fullName>
    </submittedName>
</protein>
<dbReference type="PROSITE" id="PS00022">
    <property type="entry name" value="EGF_1"/>
    <property type="match status" value="2"/>
</dbReference>
<proteinExistence type="predicted"/>
<dbReference type="PROSITE" id="PS01186">
    <property type="entry name" value="EGF_2"/>
    <property type="match status" value="1"/>
</dbReference>
<evidence type="ECO:0000313" key="4">
    <source>
        <dbReference type="EMBL" id="KAJ7371465.1"/>
    </source>
</evidence>
<accession>A0A9W9YXY4</accession>
<feature type="domain" description="EGF-like" evidence="3">
    <location>
        <begin position="93"/>
        <end position="132"/>
    </location>
</feature>
<dbReference type="AlphaFoldDB" id="A0A9W9YXY4"/>
<dbReference type="Proteomes" id="UP001163046">
    <property type="component" value="Unassembled WGS sequence"/>
</dbReference>
<name>A0A9W9YXY4_9CNID</name>
<dbReference type="CDD" id="cd00054">
    <property type="entry name" value="EGF_CA"/>
    <property type="match status" value="1"/>
</dbReference>
<dbReference type="InterPro" id="IPR000152">
    <property type="entry name" value="EGF-type_Asp/Asn_hydroxyl_site"/>
</dbReference>
<reference evidence="4" key="1">
    <citation type="submission" date="2023-01" db="EMBL/GenBank/DDBJ databases">
        <title>Genome assembly of the deep-sea coral Lophelia pertusa.</title>
        <authorList>
            <person name="Herrera S."/>
            <person name="Cordes E."/>
        </authorList>
    </citation>
    <scope>NUCLEOTIDE SEQUENCE</scope>
    <source>
        <strain evidence="4">USNM1676648</strain>
        <tissue evidence="4">Polyp</tissue>
    </source>
</reference>
<evidence type="ECO:0000256" key="2">
    <source>
        <dbReference type="PROSITE-ProRule" id="PRU00076"/>
    </source>
</evidence>
<gene>
    <name evidence="4" type="primary">DLK1</name>
    <name evidence="4" type="ORF">OS493_025364</name>
</gene>
<dbReference type="EMBL" id="MU826846">
    <property type="protein sequence ID" value="KAJ7371465.1"/>
    <property type="molecule type" value="Genomic_DNA"/>
</dbReference>
<comment type="caution">
    <text evidence="4">The sequence shown here is derived from an EMBL/GenBank/DDBJ whole genome shotgun (WGS) entry which is preliminary data.</text>
</comment>
<dbReference type="Gene3D" id="2.10.25.10">
    <property type="entry name" value="Laminin"/>
    <property type="match status" value="1"/>
</dbReference>
<feature type="domain" description="EGF-like" evidence="3">
    <location>
        <begin position="54"/>
        <end position="91"/>
    </location>
</feature>
<evidence type="ECO:0000256" key="1">
    <source>
        <dbReference type="ARBA" id="ARBA00023157"/>
    </source>
</evidence>
<evidence type="ECO:0000259" key="3">
    <source>
        <dbReference type="PROSITE" id="PS50026"/>
    </source>
</evidence>
<organism evidence="4 5">
    <name type="scientific">Desmophyllum pertusum</name>
    <dbReference type="NCBI Taxonomy" id="174260"/>
    <lineage>
        <taxon>Eukaryota</taxon>
        <taxon>Metazoa</taxon>
        <taxon>Cnidaria</taxon>
        <taxon>Anthozoa</taxon>
        <taxon>Hexacorallia</taxon>
        <taxon>Scleractinia</taxon>
        <taxon>Caryophylliina</taxon>
        <taxon>Caryophylliidae</taxon>
        <taxon>Desmophyllum</taxon>
    </lineage>
</organism>
<feature type="disulfide bond" evidence="2">
    <location>
        <begin position="122"/>
        <end position="131"/>
    </location>
</feature>
<dbReference type="PROSITE" id="PS50026">
    <property type="entry name" value="EGF_3"/>
    <property type="match status" value="2"/>
</dbReference>
<dbReference type="SUPFAM" id="SSF57196">
    <property type="entry name" value="EGF/Laminin"/>
    <property type="match status" value="1"/>
</dbReference>
<comment type="caution">
    <text evidence="2">Lacks conserved residue(s) required for the propagation of feature annotation.</text>
</comment>
<keyword evidence="1 2" id="KW-1015">Disulfide bond</keyword>
<feature type="disulfide bond" evidence="2">
    <location>
        <begin position="81"/>
        <end position="90"/>
    </location>
</feature>
<dbReference type="PROSITE" id="PS00010">
    <property type="entry name" value="ASX_HYDROXYL"/>
    <property type="match status" value="1"/>
</dbReference>
<keyword evidence="2" id="KW-0245">EGF-like domain</keyword>
<dbReference type="Pfam" id="PF00008">
    <property type="entry name" value="EGF"/>
    <property type="match status" value="1"/>
</dbReference>
<feature type="disulfide bond" evidence="2">
    <location>
        <begin position="62"/>
        <end position="79"/>
    </location>
</feature>